<accession>A0ABD2YKC7</accession>
<name>A0ABD2YKC7_9GENT</name>
<dbReference type="EMBL" id="JBJUIK010000013">
    <property type="protein sequence ID" value="KAL3506929.1"/>
    <property type="molecule type" value="Genomic_DNA"/>
</dbReference>
<dbReference type="PANTHER" id="PTHR31973:SF187">
    <property type="entry name" value="MUTATOR TRANSPOSASE MUDRA PROTEIN"/>
    <property type="match status" value="1"/>
</dbReference>
<evidence type="ECO:0000313" key="1">
    <source>
        <dbReference type="EMBL" id="KAL3506929.1"/>
    </source>
</evidence>
<sequence>MYANFKLKFKDKQLRDIMWTAAKSYVPDRFKAQMREMQAISPDAHPWLRAIPSNLWARHTFSPRSKCDLLSNNICECFNQYIKEARHEPVLTMFEMIRRQIMCKFHEKRQWAAKLKHKICPRIIEKVEN</sequence>
<dbReference type="Proteomes" id="UP001630127">
    <property type="component" value="Unassembled WGS sequence"/>
</dbReference>
<protein>
    <submittedName>
        <fullName evidence="1">Uncharacterized protein</fullName>
    </submittedName>
</protein>
<comment type="caution">
    <text evidence="1">The sequence shown here is derived from an EMBL/GenBank/DDBJ whole genome shotgun (WGS) entry which is preliminary data.</text>
</comment>
<dbReference type="PANTHER" id="PTHR31973">
    <property type="entry name" value="POLYPROTEIN, PUTATIVE-RELATED"/>
    <property type="match status" value="1"/>
</dbReference>
<gene>
    <name evidence="1" type="ORF">ACH5RR_032311</name>
</gene>
<keyword evidence="2" id="KW-1185">Reference proteome</keyword>
<dbReference type="AlphaFoldDB" id="A0ABD2YKC7"/>
<proteinExistence type="predicted"/>
<reference evidence="1 2" key="1">
    <citation type="submission" date="2024-11" db="EMBL/GenBank/DDBJ databases">
        <title>A near-complete genome assembly of Cinchona calisaya.</title>
        <authorList>
            <person name="Lian D.C."/>
            <person name="Zhao X.W."/>
            <person name="Wei L."/>
        </authorList>
    </citation>
    <scope>NUCLEOTIDE SEQUENCE [LARGE SCALE GENOMIC DNA]</scope>
    <source>
        <tissue evidence="1">Nenye</tissue>
    </source>
</reference>
<organism evidence="1 2">
    <name type="scientific">Cinchona calisaya</name>
    <dbReference type="NCBI Taxonomy" id="153742"/>
    <lineage>
        <taxon>Eukaryota</taxon>
        <taxon>Viridiplantae</taxon>
        <taxon>Streptophyta</taxon>
        <taxon>Embryophyta</taxon>
        <taxon>Tracheophyta</taxon>
        <taxon>Spermatophyta</taxon>
        <taxon>Magnoliopsida</taxon>
        <taxon>eudicotyledons</taxon>
        <taxon>Gunneridae</taxon>
        <taxon>Pentapetalae</taxon>
        <taxon>asterids</taxon>
        <taxon>lamiids</taxon>
        <taxon>Gentianales</taxon>
        <taxon>Rubiaceae</taxon>
        <taxon>Cinchonoideae</taxon>
        <taxon>Cinchoneae</taxon>
        <taxon>Cinchona</taxon>
    </lineage>
</organism>
<evidence type="ECO:0000313" key="2">
    <source>
        <dbReference type="Proteomes" id="UP001630127"/>
    </source>
</evidence>